<dbReference type="EC" id="5.6.2.4" evidence="7"/>
<dbReference type="GO" id="GO:0043138">
    <property type="term" value="F:3'-5' DNA helicase activity"/>
    <property type="evidence" value="ECO:0007669"/>
    <property type="project" value="UniProtKB-EC"/>
</dbReference>
<evidence type="ECO:0000313" key="11">
    <source>
        <dbReference type="EMBL" id="RZD18401.1"/>
    </source>
</evidence>
<gene>
    <name evidence="11" type="ORF">EVG15_05850</name>
</gene>
<reference evidence="11 12" key="1">
    <citation type="journal article" date="2019" name="ISME J.">
        <title>Insights into ecological role of a new deltaproteobacterial order Candidatus Acidulodesulfobacterales by metagenomics and metatranscriptomics.</title>
        <authorList>
            <person name="Tan S."/>
            <person name="Liu J."/>
            <person name="Fang Y."/>
            <person name="Hedlund B.P."/>
            <person name="Lian Z.H."/>
            <person name="Huang L.Y."/>
            <person name="Li J.T."/>
            <person name="Huang L.N."/>
            <person name="Li W.J."/>
            <person name="Jiang H.C."/>
            <person name="Dong H.L."/>
            <person name="Shu W.S."/>
        </authorList>
    </citation>
    <scope>NUCLEOTIDE SEQUENCE [LARGE SCALE GENOMIC DNA]</scope>
    <source>
        <strain evidence="11">AP1</strain>
    </source>
</reference>
<dbReference type="PROSITE" id="PS51198">
    <property type="entry name" value="UVRD_HELICASE_ATP_BIND"/>
    <property type="match status" value="1"/>
</dbReference>
<evidence type="ECO:0000259" key="10">
    <source>
        <dbReference type="PROSITE" id="PS51198"/>
    </source>
</evidence>
<evidence type="ECO:0000256" key="1">
    <source>
        <dbReference type="ARBA" id="ARBA00022741"/>
    </source>
</evidence>
<keyword evidence="1 9" id="KW-0547">Nucleotide-binding</keyword>
<protein>
    <recommendedName>
        <fullName evidence="7">DNA 3'-5' helicase</fullName>
        <ecNumber evidence="7">5.6.2.4</ecNumber>
    </recommendedName>
</protein>
<comment type="catalytic activity">
    <reaction evidence="8">
        <text>ATP + H2O = ADP + phosphate + H(+)</text>
        <dbReference type="Rhea" id="RHEA:13065"/>
        <dbReference type="ChEBI" id="CHEBI:15377"/>
        <dbReference type="ChEBI" id="CHEBI:15378"/>
        <dbReference type="ChEBI" id="CHEBI:30616"/>
        <dbReference type="ChEBI" id="CHEBI:43474"/>
        <dbReference type="ChEBI" id="CHEBI:456216"/>
        <dbReference type="EC" id="5.6.2.4"/>
    </reaction>
</comment>
<keyword evidence="3 9" id="KW-0347">Helicase</keyword>
<feature type="binding site" evidence="9">
    <location>
        <begin position="310"/>
        <end position="317"/>
    </location>
    <ligand>
        <name>ATP</name>
        <dbReference type="ChEBI" id="CHEBI:30616"/>
    </ligand>
</feature>
<evidence type="ECO:0000256" key="4">
    <source>
        <dbReference type="ARBA" id="ARBA00022840"/>
    </source>
</evidence>
<dbReference type="Pfam" id="PF13361">
    <property type="entry name" value="UvrD_C"/>
    <property type="match status" value="1"/>
</dbReference>
<evidence type="ECO:0000256" key="8">
    <source>
        <dbReference type="ARBA" id="ARBA00048988"/>
    </source>
</evidence>
<comment type="caution">
    <text evidence="11">The sequence shown here is derived from an EMBL/GenBank/DDBJ whole genome shotgun (WGS) entry which is preliminary data.</text>
</comment>
<dbReference type="GO" id="GO:0033202">
    <property type="term" value="C:DNA helicase complex"/>
    <property type="evidence" value="ECO:0007669"/>
    <property type="project" value="TreeGrafter"/>
</dbReference>
<dbReference type="InterPro" id="IPR000212">
    <property type="entry name" value="DNA_helicase_UvrD/REP"/>
</dbReference>
<keyword evidence="4 9" id="KW-0067">ATP-binding</keyword>
<feature type="domain" description="UvrD-like helicase ATP-binding" evidence="10">
    <location>
        <begin position="289"/>
        <end position="529"/>
    </location>
</feature>
<proteinExistence type="predicted"/>
<evidence type="ECO:0000256" key="9">
    <source>
        <dbReference type="PROSITE-ProRule" id="PRU00560"/>
    </source>
</evidence>
<dbReference type="GO" id="GO:0003677">
    <property type="term" value="F:DNA binding"/>
    <property type="evidence" value="ECO:0007669"/>
    <property type="project" value="InterPro"/>
</dbReference>
<organism evidence="11 12">
    <name type="scientific">Candidatus Acididesulfobacter diazotrophicus</name>
    <dbReference type="NCBI Taxonomy" id="2597226"/>
    <lineage>
        <taxon>Bacteria</taxon>
        <taxon>Deltaproteobacteria</taxon>
        <taxon>Candidatus Acidulodesulfobacterales</taxon>
        <taxon>Candidatus Acididesulfobacter</taxon>
    </lineage>
</organism>
<dbReference type="InterPro" id="IPR027417">
    <property type="entry name" value="P-loop_NTPase"/>
</dbReference>
<dbReference type="GO" id="GO:0005524">
    <property type="term" value="F:ATP binding"/>
    <property type="evidence" value="ECO:0007669"/>
    <property type="project" value="UniProtKB-UniRule"/>
</dbReference>
<dbReference type="AlphaFoldDB" id="A0A519BM91"/>
<dbReference type="Proteomes" id="UP000319296">
    <property type="component" value="Unassembled WGS sequence"/>
</dbReference>
<dbReference type="GO" id="GO:0005829">
    <property type="term" value="C:cytosol"/>
    <property type="evidence" value="ECO:0007669"/>
    <property type="project" value="TreeGrafter"/>
</dbReference>
<evidence type="ECO:0000256" key="5">
    <source>
        <dbReference type="ARBA" id="ARBA00023235"/>
    </source>
</evidence>
<evidence type="ECO:0000313" key="12">
    <source>
        <dbReference type="Proteomes" id="UP000319296"/>
    </source>
</evidence>
<dbReference type="CDD" id="cd17932">
    <property type="entry name" value="DEXQc_UvrD"/>
    <property type="match status" value="1"/>
</dbReference>
<dbReference type="GO" id="GO:0000725">
    <property type="term" value="P:recombinational repair"/>
    <property type="evidence" value="ECO:0007669"/>
    <property type="project" value="TreeGrafter"/>
</dbReference>
<comment type="catalytic activity">
    <reaction evidence="6">
        <text>Couples ATP hydrolysis with the unwinding of duplex DNA by translocating in the 3'-5' direction.</text>
        <dbReference type="EC" id="5.6.2.4"/>
    </reaction>
</comment>
<dbReference type="InterPro" id="IPR014016">
    <property type="entry name" value="UvrD-like_ATP-bd"/>
</dbReference>
<dbReference type="Pfam" id="PF00580">
    <property type="entry name" value="UvrD-helicase"/>
    <property type="match status" value="2"/>
</dbReference>
<keyword evidence="5" id="KW-0413">Isomerase</keyword>
<sequence>MNLNFFKNIKFYYSNLIGTELFSEYEINYFIHNLKNINFNASYNVLNFETFKNNLIIDFNKKPLNFCLDTFLADYKNFNFLLVKNISIETLNDAVLFNSIVDYFLNSNKTIFIPSLSSSNISILNVYDSYTKKCAFPQSYYIEIFKLRLKLLCLTRLIAACETYPKSINFFLHYALQRGFSNDNADTIPENLILNYSNLCQITIKLDKLNKLNFSKKFSFRKLESKNNKYVINLTVYSNFYEIYFNPSLLINKIIAYIAHIKNNFNNIGSDILDISKITKSECRPNADINLSKIQNIAASEIDNPVLIMAGAGSGKTKVIVNKFLYLLNYISPYEILVLTFTNNAVNEIKNRIFKTLNLNDDEFIIKNNLKIYTYHSFFYSLIKIYYKYLGFQNVPEIYAENNYNDNTKKNTFFSENYDYPPYLNNTDGIKSFDDILNYALKLFENDDILTEISKSYKYILIDEYQDLNILSDIIIKKIDYGRGNITYAGDDDQSIYRFNGGDSTNLLSFDLFYPSGKIFLLQSNYRSNETIINFSNNIIKKIDFRYPKLMIQGNNTKNNNTKKITGDLQLKKFYLNFIKTYAANFSVFKSGANNWILINKKTEPKNSVYYDFINLINFKNYTDEIEFNINLLVALLNSGFKTAILTRTIREEIKYKKFLKYYMKMPSKNNLNSKYIKNAFIGTIHKSKGMEFNSVILSNFSSANFPKKDGINNNFGIEHQIKHPFSSFYRLQSNNYKNIDDERRLFYVGATRAKDIIFITYTGDKSVFIDL</sequence>
<evidence type="ECO:0000256" key="7">
    <source>
        <dbReference type="ARBA" id="ARBA00034808"/>
    </source>
</evidence>
<evidence type="ECO:0000256" key="3">
    <source>
        <dbReference type="ARBA" id="ARBA00022806"/>
    </source>
</evidence>
<dbReference type="EMBL" id="SGBB01000009">
    <property type="protein sequence ID" value="RZD18401.1"/>
    <property type="molecule type" value="Genomic_DNA"/>
</dbReference>
<dbReference type="PANTHER" id="PTHR11070">
    <property type="entry name" value="UVRD / RECB / PCRA DNA HELICASE FAMILY MEMBER"/>
    <property type="match status" value="1"/>
</dbReference>
<dbReference type="Gene3D" id="3.40.50.300">
    <property type="entry name" value="P-loop containing nucleotide triphosphate hydrolases"/>
    <property type="match status" value="2"/>
</dbReference>
<dbReference type="PANTHER" id="PTHR11070:SF2">
    <property type="entry name" value="ATP-DEPENDENT DNA HELICASE SRS2"/>
    <property type="match status" value="1"/>
</dbReference>
<dbReference type="GO" id="GO:0016887">
    <property type="term" value="F:ATP hydrolysis activity"/>
    <property type="evidence" value="ECO:0007669"/>
    <property type="project" value="RHEA"/>
</dbReference>
<evidence type="ECO:0000256" key="2">
    <source>
        <dbReference type="ARBA" id="ARBA00022801"/>
    </source>
</evidence>
<dbReference type="SUPFAM" id="SSF52540">
    <property type="entry name" value="P-loop containing nucleoside triphosphate hydrolases"/>
    <property type="match status" value="1"/>
</dbReference>
<evidence type="ECO:0000256" key="6">
    <source>
        <dbReference type="ARBA" id="ARBA00034617"/>
    </source>
</evidence>
<name>A0A519BM91_9DELT</name>
<keyword evidence="2 9" id="KW-0378">Hydrolase</keyword>
<accession>A0A519BM91</accession>
<dbReference type="InterPro" id="IPR014017">
    <property type="entry name" value="DNA_helicase_UvrD-like_C"/>
</dbReference>